<keyword evidence="2" id="KW-1185">Reference proteome</keyword>
<protein>
    <submittedName>
        <fullName evidence="1">Uncharacterized protein</fullName>
    </submittedName>
</protein>
<organism evidence="1 2">
    <name type="scientific">Pistacia integerrima</name>
    <dbReference type="NCBI Taxonomy" id="434235"/>
    <lineage>
        <taxon>Eukaryota</taxon>
        <taxon>Viridiplantae</taxon>
        <taxon>Streptophyta</taxon>
        <taxon>Embryophyta</taxon>
        <taxon>Tracheophyta</taxon>
        <taxon>Spermatophyta</taxon>
        <taxon>Magnoliopsida</taxon>
        <taxon>eudicotyledons</taxon>
        <taxon>Gunneridae</taxon>
        <taxon>Pentapetalae</taxon>
        <taxon>rosids</taxon>
        <taxon>malvids</taxon>
        <taxon>Sapindales</taxon>
        <taxon>Anacardiaceae</taxon>
        <taxon>Pistacia</taxon>
    </lineage>
</organism>
<evidence type="ECO:0000313" key="2">
    <source>
        <dbReference type="Proteomes" id="UP001163603"/>
    </source>
</evidence>
<dbReference type="EMBL" id="CM047745">
    <property type="protein sequence ID" value="KAJ0026349.1"/>
    <property type="molecule type" value="Genomic_DNA"/>
</dbReference>
<comment type="caution">
    <text evidence="1">The sequence shown here is derived from an EMBL/GenBank/DDBJ whole genome shotgun (WGS) entry which is preliminary data.</text>
</comment>
<sequence>MKLSSSSSSISYCSSTLLLPISLLCFVLFGTTKALIKIPPNETFPAVLVFGDSIVDTGNNNNLRTIVKCDFRPYGQDFKGGIPTGRFCNGKVPADFLAQELGIKEVVPAYLDPNLSSSDLPTGVCFASGGSGYDPLTPKLVSVISLSEQLQHFQEYTTKLKGLVGEDKTNFILANSIFLVVAGSDDIANTYFTLRVRKALYDVSAYSDLMANSASDFVKQLYALGARRIAVFGAPPIGCVPAQRTLAGGNGRECANDFNQAALLFNKKLSAKLDSIKTKMPNNRAVYIDVYDPLLDLIQNPQQHGFEISDKGCCGTGNIEVAELCNRFTSSVCPNASSYVFWDSYHPTERTYKVLTTSILQKYINAFY</sequence>
<dbReference type="Proteomes" id="UP001163603">
    <property type="component" value="Chromosome 10"/>
</dbReference>
<accession>A0ACC0XZQ9</accession>
<gene>
    <name evidence="1" type="ORF">Pint_09340</name>
</gene>
<proteinExistence type="predicted"/>
<evidence type="ECO:0000313" key="1">
    <source>
        <dbReference type="EMBL" id="KAJ0026349.1"/>
    </source>
</evidence>
<reference evidence="2" key="1">
    <citation type="journal article" date="2023" name="G3 (Bethesda)">
        <title>Genome assembly and association tests identify interacting loci associated with vigor, precocity, and sex in interspecific pistachio rootstocks.</title>
        <authorList>
            <person name="Palmer W."/>
            <person name="Jacygrad E."/>
            <person name="Sagayaradj S."/>
            <person name="Cavanaugh K."/>
            <person name="Han R."/>
            <person name="Bertier L."/>
            <person name="Beede B."/>
            <person name="Kafkas S."/>
            <person name="Golino D."/>
            <person name="Preece J."/>
            <person name="Michelmore R."/>
        </authorList>
    </citation>
    <scope>NUCLEOTIDE SEQUENCE [LARGE SCALE GENOMIC DNA]</scope>
</reference>
<name>A0ACC0XZQ9_9ROSI</name>